<sequence>MSAEYAGKRQRGGGDGLAAPAIDPVKTSATSSADLESMMLKQALGRIDSLESQHEELKASVEREVRALREDICTLKEDNNAIMASTKIEIKALRDDVNALKSENKALKWTLNRLASKVQEGWEYPVAIQPDEYWHNKGYDDEAIRKLKDWFFTGMRKTVSQLEHGICDSIAVRFVNHDEDLMPHWKALFRSFNYINPYGEGVELCLHYMELDEVVMRQICNHIRHKNIGRVVFRSNRFTNMRGAISELGNALNSPKLKCLDWSDNPIESTEDMNLFMRVLSQSNSIDQLEFTVNGNDNAQALLSGVDFSLHKLLDFSGNNLQTDGRTTISDLIASNPPLVELDLRQNRLNDDDAVLIAQSLGGNTNLRRLYVEDNNIQERGMRALYEAVNDTSTLNALSDSNHSCHLRGLSDDFDLQAINSDRGSNGLCMNRMFKIHILMADRYRNGGGNVPHLNSEMGGEGQTPHRPRDPETSRRPTGGRISPEFRHLRRTFTSWDGPFERTRLGRRTLSRPAAPRVLRQPDPTRGRQRAAVATILSPRRRVPARVVDLVPNAGPSHSSGSCSEPSPLGGGRGSVDAASGRSRLIACPGGRAASALSSCVRAVLRLLSLGRAQHLPSFP</sequence>
<keyword evidence="2" id="KW-0433">Leucine-rich repeat</keyword>
<dbReference type="Proteomes" id="UP000266841">
    <property type="component" value="Unassembled WGS sequence"/>
</dbReference>
<evidence type="ECO:0000256" key="1">
    <source>
        <dbReference type="ARBA" id="ARBA00022468"/>
    </source>
</evidence>
<dbReference type="SUPFAM" id="SSF52047">
    <property type="entry name" value="RNI-like"/>
    <property type="match status" value="1"/>
</dbReference>
<evidence type="ECO:0000256" key="3">
    <source>
        <dbReference type="ARBA" id="ARBA00022737"/>
    </source>
</evidence>
<dbReference type="Pfam" id="PF13516">
    <property type="entry name" value="LRR_6"/>
    <property type="match status" value="2"/>
</dbReference>
<dbReference type="SMART" id="SM00368">
    <property type="entry name" value="LRR_RI"/>
    <property type="match status" value="2"/>
</dbReference>
<protein>
    <submittedName>
        <fullName evidence="6">Uncharacterized protein</fullName>
    </submittedName>
</protein>
<dbReference type="eggNOG" id="ENOG502SERJ">
    <property type="taxonomic scope" value="Eukaryota"/>
</dbReference>
<dbReference type="InterPro" id="IPR027038">
    <property type="entry name" value="RanGap"/>
</dbReference>
<evidence type="ECO:0000256" key="2">
    <source>
        <dbReference type="ARBA" id="ARBA00022614"/>
    </source>
</evidence>
<feature type="region of interest" description="Disordered" evidence="5">
    <location>
        <begin position="551"/>
        <end position="578"/>
    </location>
</feature>
<evidence type="ECO:0000313" key="6">
    <source>
        <dbReference type="EMBL" id="EJK59539.1"/>
    </source>
</evidence>
<gene>
    <name evidence="6" type="ORF">THAOC_20218</name>
</gene>
<feature type="coiled-coil region" evidence="4">
    <location>
        <begin position="40"/>
        <end position="117"/>
    </location>
</feature>
<keyword evidence="4" id="KW-0175">Coiled coil</keyword>
<keyword evidence="1" id="KW-0343">GTPase activation</keyword>
<dbReference type="InterPro" id="IPR001611">
    <property type="entry name" value="Leu-rich_rpt"/>
</dbReference>
<dbReference type="Gene3D" id="3.80.10.10">
    <property type="entry name" value="Ribonuclease Inhibitor"/>
    <property type="match status" value="1"/>
</dbReference>
<keyword evidence="3" id="KW-0677">Repeat</keyword>
<feature type="region of interest" description="Disordered" evidence="5">
    <location>
        <begin position="450"/>
        <end position="483"/>
    </location>
</feature>
<dbReference type="AlphaFoldDB" id="K0S3V8"/>
<dbReference type="GO" id="GO:0031267">
    <property type="term" value="F:small GTPase binding"/>
    <property type="evidence" value="ECO:0007669"/>
    <property type="project" value="TreeGrafter"/>
</dbReference>
<dbReference type="PANTHER" id="PTHR24113">
    <property type="entry name" value="RAN GTPASE-ACTIVATING PROTEIN 1"/>
    <property type="match status" value="1"/>
</dbReference>
<feature type="region of interest" description="Disordered" evidence="5">
    <location>
        <begin position="1"/>
        <end position="30"/>
    </location>
</feature>
<dbReference type="GO" id="GO:0005829">
    <property type="term" value="C:cytosol"/>
    <property type="evidence" value="ECO:0007669"/>
    <property type="project" value="TreeGrafter"/>
</dbReference>
<reference evidence="6 7" key="1">
    <citation type="journal article" date="2012" name="Genome Biol.">
        <title>Genome and low-iron response of an oceanic diatom adapted to chronic iron limitation.</title>
        <authorList>
            <person name="Lommer M."/>
            <person name="Specht M."/>
            <person name="Roy A.S."/>
            <person name="Kraemer L."/>
            <person name="Andreson R."/>
            <person name="Gutowska M.A."/>
            <person name="Wolf J."/>
            <person name="Bergner S.V."/>
            <person name="Schilhabel M.B."/>
            <person name="Klostermeier U.C."/>
            <person name="Beiko R.G."/>
            <person name="Rosenstiel P."/>
            <person name="Hippler M."/>
            <person name="Laroche J."/>
        </authorList>
    </citation>
    <scope>NUCLEOTIDE SEQUENCE [LARGE SCALE GENOMIC DNA]</scope>
    <source>
        <strain evidence="6 7">CCMP1005</strain>
    </source>
</reference>
<dbReference type="InterPro" id="IPR032675">
    <property type="entry name" value="LRR_dom_sf"/>
</dbReference>
<dbReference type="OrthoDB" id="192312at2759"/>
<keyword evidence="7" id="KW-1185">Reference proteome</keyword>
<comment type="caution">
    <text evidence="6">The sequence shown here is derived from an EMBL/GenBank/DDBJ whole genome shotgun (WGS) entry which is preliminary data.</text>
</comment>
<dbReference type="GO" id="GO:0005634">
    <property type="term" value="C:nucleus"/>
    <property type="evidence" value="ECO:0007669"/>
    <property type="project" value="TreeGrafter"/>
</dbReference>
<proteinExistence type="predicted"/>
<evidence type="ECO:0000313" key="7">
    <source>
        <dbReference type="Proteomes" id="UP000266841"/>
    </source>
</evidence>
<evidence type="ECO:0000256" key="5">
    <source>
        <dbReference type="SAM" id="MobiDB-lite"/>
    </source>
</evidence>
<feature type="compositionally biased region" description="Low complexity" evidence="5">
    <location>
        <begin position="555"/>
        <end position="568"/>
    </location>
</feature>
<dbReference type="Gene3D" id="1.20.58.130">
    <property type="match status" value="1"/>
</dbReference>
<name>K0S3V8_THAOC</name>
<accession>K0S3V8</accession>
<dbReference type="PANTHER" id="PTHR24113:SF12">
    <property type="entry name" value="RAN GTPASE-ACTIVATING PROTEIN 1"/>
    <property type="match status" value="1"/>
</dbReference>
<dbReference type="EMBL" id="AGNL01022726">
    <property type="protein sequence ID" value="EJK59539.1"/>
    <property type="molecule type" value="Genomic_DNA"/>
</dbReference>
<dbReference type="GO" id="GO:0005096">
    <property type="term" value="F:GTPase activator activity"/>
    <property type="evidence" value="ECO:0007669"/>
    <property type="project" value="UniProtKB-KW"/>
</dbReference>
<dbReference type="GO" id="GO:0006913">
    <property type="term" value="P:nucleocytoplasmic transport"/>
    <property type="evidence" value="ECO:0007669"/>
    <property type="project" value="TreeGrafter"/>
</dbReference>
<dbReference type="GO" id="GO:0048471">
    <property type="term" value="C:perinuclear region of cytoplasm"/>
    <property type="evidence" value="ECO:0007669"/>
    <property type="project" value="TreeGrafter"/>
</dbReference>
<organism evidence="6 7">
    <name type="scientific">Thalassiosira oceanica</name>
    <name type="common">Marine diatom</name>
    <dbReference type="NCBI Taxonomy" id="159749"/>
    <lineage>
        <taxon>Eukaryota</taxon>
        <taxon>Sar</taxon>
        <taxon>Stramenopiles</taxon>
        <taxon>Ochrophyta</taxon>
        <taxon>Bacillariophyta</taxon>
        <taxon>Coscinodiscophyceae</taxon>
        <taxon>Thalassiosirophycidae</taxon>
        <taxon>Thalassiosirales</taxon>
        <taxon>Thalassiosiraceae</taxon>
        <taxon>Thalassiosira</taxon>
    </lineage>
</organism>
<evidence type="ECO:0000256" key="4">
    <source>
        <dbReference type="SAM" id="Coils"/>
    </source>
</evidence>